<evidence type="ECO:0000313" key="2">
    <source>
        <dbReference type="Proteomes" id="UP000027178"/>
    </source>
</evidence>
<dbReference type="eggNOG" id="ENOG503211H">
    <property type="taxonomic scope" value="Bacteria"/>
</dbReference>
<dbReference type="Proteomes" id="UP000027178">
    <property type="component" value="Unassembled WGS sequence"/>
</dbReference>
<protein>
    <submittedName>
        <fullName evidence="1">Uncharacterized protein</fullName>
    </submittedName>
</protein>
<keyword evidence="2" id="KW-1185">Reference proteome</keyword>
<sequence length="307" mass="32301">MTPTGPRPGADRARLNGDLLVDVGSPEEYGALVLRFLREAIGRVEGPLKSRVEELAAGPAGQVHGGALAGLIQLSAASLELGGIHQHRPYSPENLEWLAERAAEGRTVTATAGIVGQGGLRIEVLCHLWAWRDDADERWAVLRISTPVTAELAAAVVGSIRDAAAAADPVFGSVGHGGEPTRTELEHALGLRDLGDTYDDARRILRGYDWITVVPRQLAAEHGGPAAHAGAGLAEAEELPSGALWLRATEEFADYRGSAVWAMFQAVAPMLPTGLPAAREELGVPRPASPVVLEDAGTYGATRAFDS</sequence>
<dbReference type="HOGENOM" id="CLU_905463_0_0_11"/>
<evidence type="ECO:0000313" key="1">
    <source>
        <dbReference type="EMBL" id="KDN81833.1"/>
    </source>
</evidence>
<proteinExistence type="predicted"/>
<organism evidence="1 2">
    <name type="scientific">Kitasatospora cheerisanensis KCTC 2395</name>
    <dbReference type="NCBI Taxonomy" id="1348663"/>
    <lineage>
        <taxon>Bacteria</taxon>
        <taxon>Bacillati</taxon>
        <taxon>Actinomycetota</taxon>
        <taxon>Actinomycetes</taxon>
        <taxon>Kitasatosporales</taxon>
        <taxon>Streptomycetaceae</taxon>
        <taxon>Kitasatospora</taxon>
    </lineage>
</organism>
<dbReference type="PATRIC" id="fig|1348663.4.peg.6341"/>
<dbReference type="RefSeq" id="WP_035868362.1">
    <property type="nucleotide sequence ID" value="NZ_KK853997.1"/>
</dbReference>
<reference evidence="1 2" key="1">
    <citation type="submission" date="2014-05" db="EMBL/GenBank/DDBJ databases">
        <title>Draft Genome Sequence of Kitasatospora cheerisanensis KCTC 2395.</title>
        <authorList>
            <person name="Nam D.H."/>
        </authorList>
    </citation>
    <scope>NUCLEOTIDE SEQUENCE [LARGE SCALE GENOMIC DNA]</scope>
    <source>
        <strain evidence="1 2">KCTC 2395</strain>
    </source>
</reference>
<gene>
    <name evidence="1" type="ORF">KCH_65530</name>
</gene>
<accession>A0A066YK32</accession>
<dbReference type="AlphaFoldDB" id="A0A066YK32"/>
<name>A0A066YK32_9ACTN</name>
<dbReference type="EMBL" id="JNBY01000131">
    <property type="protein sequence ID" value="KDN81833.1"/>
    <property type="molecule type" value="Genomic_DNA"/>
</dbReference>
<dbReference type="OrthoDB" id="3811887at2"/>
<comment type="caution">
    <text evidence="1">The sequence shown here is derived from an EMBL/GenBank/DDBJ whole genome shotgun (WGS) entry which is preliminary data.</text>
</comment>